<sequence>MPGRMGLQESSEQIPASVPKGDSSGTSVVVDIAVMGEAHGLISDLLADPSLPPNTCSSLKAVRNLLSTQISLQPLHRPRLPADAHACSDSEEGPERRSGWPSQSDRLARHRARPAAPRPLGQHQVCGQGTPVSSPTTKTCPTQLPEPAAPASVRPPASAVPQRPHRALTHSQSAPSSTTSHWRPPSLCGSCGRPLNSQLNHAAESIDKGERVPHPGKRWLRLPLYTKSPWFFFNKCPLKIAHLTCEMPPSEERVAASSDYDSTYDSTYETNHSDSSDFAQNEEEGEAGKKPPEARHNCKEYLERGIVLHPLLLSPEDKPVLASEPLLMPGLEPLISQLGSWNFPIFKLVEKTQGETGRILSQVSYRLFEDTGLFETFKIPIQEFMNYFHALENGYRVIPYHNRIHATDVLHAVWYLTTQPVPGLPTLTAVNGIHTENGITPGSSGFLISKMNSVIEEGYGSLAGLIPALELMALYVAAAMHDYDHPGRTNAFLVATSAPQALLYNDRSVLENHHAASAWNLFLSRPEYNFLVNLEHVEFKRFRFLVIEAILATDLKKHFDFLAEFNAKVTMLTCGTKNQPINHLRFGSITSKVSKQLKRYVCPSPCTSFQVGDDGVPGIDWTNENDRLLVCQMCIKLADVNGPLKCKELHLQWTEGIVNEFYQQGDEEASLGLPISPFMDRSAPQLAKLQESFITHIVGPLCSSYDSAALMPGCWVDSPEEEREEKAGAAIEEEEEDMADYHTPPGSDACKREETIKMSRRKVFCQITQHLLENHDMWKRVLASEVQDEDQKEDQNCIGSPADPITAIHEEEEEEE</sequence>
<dbReference type="InterPro" id="IPR023174">
    <property type="entry name" value="PDEase_CS"/>
</dbReference>
<evidence type="ECO:0000313" key="6">
    <source>
        <dbReference type="EMBL" id="CAF95436.1"/>
    </source>
</evidence>
<dbReference type="PANTHER" id="PTHR11347">
    <property type="entry name" value="CYCLIC NUCLEOTIDE PHOSPHODIESTERASE"/>
    <property type="match status" value="1"/>
</dbReference>
<evidence type="ECO:0000256" key="4">
    <source>
        <dbReference type="SAM" id="MobiDB-lite"/>
    </source>
</evidence>
<gene>
    <name evidence="6" type="ORF">GSTENG00012092001</name>
</gene>
<dbReference type="GO" id="GO:0046872">
    <property type="term" value="F:metal ion binding"/>
    <property type="evidence" value="ECO:0007669"/>
    <property type="project" value="UniProtKB-KW"/>
</dbReference>
<comment type="similarity">
    <text evidence="3">Belongs to the cyclic nucleotide phosphodiesterase family.</text>
</comment>
<reference evidence="6" key="1">
    <citation type="journal article" date="2004" name="Nature">
        <title>Genome duplication in the teleost fish Tetraodon nigroviridis reveals the early vertebrate proto-karyotype.</title>
        <authorList>
            <person name="Jaillon O."/>
            <person name="Aury J.-M."/>
            <person name="Brunet F."/>
            <person name="Petit J.-L."/>
            <person name="Stange-Thomann N."/>
            <person name="Mauceli E."/>
            <person name="Bouneau L."/>
            <person name="Fischer C."/>
            <person name="Ozouf-Costaz C."/>
            <person name="Bernot A."/>
            <person name="Nicaud S."/>
            <person name="Jaffe D."/>
            <person name="Fisher S."/>
            <person name="Lutfalla G."/>
            <person name="Dossat C."/>
            <person name="Segurens B."/>
            <person name="Dasilva C."/>
            <person name="Salanoubat M."/>
            <person name="Levy M."/>
            <person name="Boudet N."/>
            <person name="Castellano S."/>
            <person name="Anthouard V."/>
            <person name="Jubin C."/>
            <person name="Castelli V."/>
            <person name="Katinka M."/>
            <person name="Vacherie B."/>
            <person name="Biemont C."/>
            <person name="Skalli Z."/>
            <person name="Cattolico L."/>
            <person name="Poulain J."/>
            <person name="De Berardinis V."/>
            <person name="Cruaud C."/>
            <person name="Duprat S."/>
            <person name="Brottier P."/>
            <person name="Coutanceau J.-P."/>
            <person name="Gouzy J."/>
            <person name="Parra G."/>
            <person name="Lardier G."/>
            <person name="Chapple C."/>
            <person name="McKernan K.J."/>
            <person name="McEwan P."/>
            <person name="Bosak S."/>
            <person name="Kellis M."/>
            <person name="Volff J.-N."/>
            <person name="Guigo R."/>
            <person name="Zody M.C."/>
            <person name="Mesirov J."/>
            <person name="Lindblad-Toh K."/>
            <person name="Birren B."/>
            <person name="Nusbaum C."/>
            <person name="Kahn D."/>
            <person name="Robinson-Rechavi M."/>
            <person name="Laudet V."/>
            <person name="Schachter V."/>
            <person name="Quetier F."/>
            <person name="Saurin W."/>
            <person name="Scarpelli C."/>
            <person name="Wincker P."/>
            <person name="Lander E.S."/>
            <person name="Weissenbach J."/>
            <person name="Roest Crollius H."/>
        </authorList>
    </citation>
    <scope>NUCLEOTIDE SEQUENCE [LARGE SCALE GENOMIC DNA]</scope>
</reference>
<dbReference type="SUPFAM" id="SSF109604">
    <property type="entry name" value="HD-domain/PDEase-like"/>
    <property type="match status" value="1"/>
</dbReference>
<feature type="compositionally biased region" description="Low complexity" evidence="4">
    <location>
        <begin position="149"/>
        <end position="161"/>
    </location>
</feature>
<evidence type="ECO:0000256" key="2">
    <source>
        <dbReference type="ARBA" id="ARBA00022801"/>
    </source>
</evidence>
<dbReference type="PROSITE" id="PS51845">
    <property type="entry name" value="PDEASE_I_2"/>
    <property type="match status" value="1"/>
</dbReference>
<dbReference type="OrthoDB" id="546632at2759"/>
<feature type="non-terminal residue" evidence="6">
    <location>
        <position position="816"/>
    </location>
</feature>
<keyword evidence="2 3" id="KW-0378">Hydrolase</keyword>
<proteinExistence type="inferred from homology"/>
<dbReference type="InterPro" id="IPR002073">
    <property type="entry name" value="PDEase_catalytic_dom"/>
</dbReference>
<reference evidence="6" key="2">
    <citation type="submission" date="2004-02" db="EMBL/GenBank/DDBJ databases">
        <authorList>
            <consortium name="Genoscope"/>
            <consortium name="Whitehead Institute Centre for Genome Research"/>
        </authorList>
    </citation>
    <scope>NUCLEOTIDE SEQUENCE</scope>
</reference>
<comment type="caution">
    <text evidence="6">The sequence shown here is derived from an EMBL/GenBank/DDBJ whole genome shotgun (WGS) entry which is preliminary data.</text>
</comment>
<feature type="domain" description="PDEase" evidence="5">
    <location>
        <begin position="323"/>
        <end position="785"/>
    </location>
</feature>
<organism evidence="6">
    <name type="scientific">Tetraodon nigroviridis</name>
    <name type="common">Spotted green pufferfish</name>
    <name type="synonym">Chelonodon nigroviridis</name>
    <dbReference type="NCBI Taxonomy" id="99883"/>
    <lineage>
        <taxon>Eukaryota</taxon>
        <taxon>Metazoa</taxon>
        <taxon>Chordata</taxon>
        <taxon>Craniata</taxon>
        <taxon>Vertebrata</taxon>
        <taxon>Euteleostomi</taxon>
        <taxon>Actinopterygii</taxon>
        <taxon>Neopterygii</taxon>
        <taxon>Teleostei</taxon>
        <taxon>Neoteleostei</taxon>
        <taxon>Acanthomorphata</taxon>
        <taxon>Eupercaria</taxon>
        <taxon>Tetraodontiformes</taxon>
        <taxon>Tetradontoidea</taxon>
        <taxon>Tetraodontidae</taxon>
        <taxon>Tetraodon</taxon>
    </lineage>
</organism>
<dbReference type="KEGG" id="tng:GSTEN00012092G001"/>
<evidence type="ECO:0000256" key="3">
    <source>
        <dbReference type="RuleBase" id="RU363067"/>
    </source>
</evidence>
<dbReference type="EC" id="3.1.4.-" evidence="3"/>
<feature type="compositionally biased region" description="Low complexity" evidence="4">
    <location>
        <begin position="257"/>
        <end position="270"/>
    </location>
</feature>
<dbReference type="GO" id="GO:0007165">
    <property type="term" value="P:signal transduction"/>
    <property type="evidence" value="ECO:0007669"/>
    <property type="project" value="InterPro"/>
</dbReference>
<protein>
    <recommendedName>
        <fullName evidence="3">Phosphodiesterase</fullName>
        <ecNumber evidence="3">3.1.4.-</ecNumber>
    </recommendedName>
</protein>
<dbReference type="Gene3D" id="1.10.1300.10">
    <property type="entry name" value="3'5'-cyclic nucleotide phosphodiesterase, catalytic domain"/>
    <property type="match status" value="1"/>
</dbReference>
<accession>Q4SV96</accession>
<feature type="region of interest" description="Disordered" evidence="4">
    <location>
        <begin position="76"/>
        <end position="185"/>
    </location>
</feature>
<feature type="compositionally biased region" description="Polar residues" evidence="4">
    <location>
        <begin position="169"/>
        <end position="181"/>
    </location>
</feature>
<dbReference type="PROSITE" id="PS00126">
    <property type="entry name" value="PDEASE_I_1"/>
    <property type="match status" value="1"/>
</dbReference>
<dbReference type="InterPro" id="IPR036971">
    <property type="entry name" value="PDEase_catalytic_dom_sf"/>
</dbReference>
<feature type="region of interest" description="Disordered" evidence="4">
    <location>
        <begin position="1"/>
        <end position="25"/>
    </location>
</feature>
<comment type="cofactor">
    <cofactor evidence="3">
        <name>a divalent metal cation</name>
        <dbReference type="ChEBI" id="CHEBI:60240"/>
    </cofactor>
    <text evidence="3">Binds 2 divalent metal cations per subunit. Site 1 may preferentially bind zinc ions, while site 2 has a preference for magnesium and/or manganese ions.</text>
</comment>
<evidence type="ECO:0000259" key="5">
    <source>
        <dbReference type="PROSITE" id="PS51845"/>
    </source>
</evidence>
<dbReference type="CDD" id="cd00077">
    <property type="entry name" value="HDc"/>
    <property type="match status" value="1"/>
</dbReference>
<dbReference type="Pfam" id="PF00233">
    <property type="entry name" value="PDEase_I"/>
    <property type="match status" value="1"/>
</dbReference>
<feature type="region of interest" description="Disordered" evidence="4">
    <location>
        <begin position="785"/>
        <end position="816"/>
    </location>
</feature>
<feature type="compositionally biased region" description="Polar residues" evidence="4">
    <location>
        <begin position="125"/>
        <end position="142"/>
    </location>
</feature>
<name>Q4SV96_TETNG</name>
<feature type="compositionally biased region" description="Basic and acidic residues" evidence="4">
    <location>
        <begin position="80"/>
        <end position="98"/>
    </location>
</feature>
<evidence type="ECO:0000256" key="1">
    <source>
        <dbReference type="ARBA" id="ARBA00022723"/>
    </source>
</evidence>
<dbReference type="EMBL" id="CAAE01013771">
    <property type="protein sequence ID" value="CAF95436.1"/>
    <property type="molecule type" value="Genomic_DNA"/>
</dbReference>
<keyword evidence="1 3" id="KW-0479">Metal-binding</keyword>
<feature type="region of interest" description="Disordered" evidence="4">
    <location>
        <begin position="254"/>
        <end position="294"/>
    </location>
</feature>
<dbReference type="InterPro" id="IPR003607">
    <property type="entry name" value="HD/PDEase_dom"/>
</dbReference>
<dbReference type="GO" id="GO:0004114">
    <property type="term" value="F:3',5'-cyclic-nucleotide phosphodiesterase activity"/>
    <property type="evidence" value="ECO:0007669"/>
    <property type="project" value="InterPro"/>
</dbReference>
<dbReference type="AlphaFoldDB" id="Q4SV96"/>